<name>A0A1I4T9M4_9RHOB</name>
<dbReference type="InterPro" id="IPR052183">
    <property type="entry name" value="IS_Transposase"/>
</dbReference>
<dbReference type="EMBL" id="FOTQ01000014">
    <property type="protein sequence ID" value="SFM73419.1"/>
    <property type="molecule type" value="Genomic_DNA"/>
</dbReference>
<dbReference type="PANTHER" id="PTHR35528:SF3">
    <property type="entry name" value="BLL1675 PROTEIN"/>
    <property type="match status" value="1"/>
</dbReference>
<dbReference type="Proteomes" id="UP000199144">
    <property type="component" value="Unassembled WGS sequence"/>
</dbReference>
<dbReference type="PANTHER" id="PTHR35528">
    <property type="entry name" value="BLL1675 PROTEIN"/>
    <property type="match status" value="1"/>
</dbReference>
<dbReference type="AlphaFoldDB" id="A0A1I4T9M4"/>
<keyword evidence="3" id="KW-1185">Reference proteome</keyword>
<organism evidence="2 3">
    <name type="scientific">Shimia aestuarii</name>
    <dbReference type="NCBI Taxonomy" id="254406"/>
    <lineage>
        <taxon>Bacteria</taxon>
        <taxon>Pseudomonadati</taxon>
        <taxon>Pseudomonadota</taxon>
        <taxon>Alphaproteobacteria</taxon>
        <taxon>Rhodobacterales</taxon>
        <taxon>Roseobacteraceae</taxon>
    </lineage>
</organism>
<evidence type="ECO:0000313" key="2">
    <source>
        <dbReference type="EMBL" id="SFM73419.1"/>
    </source>
</evidence>
<protein>
    <submittedName>
        <fullName evidence="2">Putative transposase</fullName>
    </submittedName>
</protein>
<reference evidence="2 3" key="1">
    <citation type="submission" date="2016-10" db="EMBL/GenBank/DDBJ databases">
        <authorList>
            <person name="de Groot N.N."/>
        </authorList>
    </citation>
    <scope>NUCLEOTIDE SEQUENCE [LARGE SCALE GENOMIC DNA]</scope>
    <source>
        <strain evidence="2 3">DSM 15283</strain>
    </source>
</reference>
<evidence type="ECO:0000259" key="1">
    <source>
        <dbReference type="Pfam" id="PF13610"/>
    </source>
</evidence>
<evidence type="ECO:0000313" key="3">
    <source>
        <dbReference type="Proteomes" id="UP000199144"/>
    </source>
</evidence>
<proteinExistence type="predicted"/>
<gene>
    <name evidence="2" type="ORF">SAMN04488042_11451</name>
</gene>
<sequence>MARFGDPSVVITDKLRSYIKPIRHLAPNADHRAHKGLNNLIEGAHQPTRKREKLMGRFKSPRQAQRFLDAHDQINVVFRPRRCRMSANAYRQTRSDAFNLWYGYARKMNA</sequence>
<accession>A0A1I4T9M4</accession>
<dbReference type="STRING" id="254406.SAMN04488042_11451"/>
<dbReference type="Pfam" id="PF13610">
    <property type="entry name" value="DDE_Tnp_IS240"/>
    <property type="match status" value="1"/>
</dbReference>
<feature type="domain" description="DDE" evidence="1">
    <location>
        <begin position="5"/>
        <end position="79"/>
    </location>
</feature>
<dbReference type="InterPro" id="IPR032874">
    <property type="entry name" value="DDE_dom"/>
</dbReference>